<keyword evidence="1" id="KW-0812">Transmembrane</keyword>
<accession>A0A2P2NPR7</accession>
<keyword evidence="1" id="KW-0472">Membrane</keyword>
<proteinExistence type="predicted"/>
<keyword evidence="1" id="KW-1133">Transmembrane helix</keyword>
<sequence length="44" mass="5276">MDLQQTFFFFFFVCVLVVASTCQNFLIFHSLIENFAFFFNIHVC</sequence>
<dbReference type="EMBL" id="GGEC01063989">
    <property type="protein sequence ID" value="MBX44473.1"/>
    <property type="molecule type" value="Transcribed_RNA"/>
</dbReference>
<feature type="transmembrane region" description="Helical" evidence="1">
    <location>
        <begin position="6"/>
        <end position="28"/>
    </location>
</feature>
<organism evidence="2">
    <name type="scientific">Rhizophora mucronata</name>
    <name type="common">Asiatic mangrove</name>
    <dbReference type="NCBI Taxonomy" id="61149"/>
    <lineage>
        <taxon>Eukaryota</taxon>
        <taxon>Viridiplantae</taxon>
        <taxon>Streptophyta</taxon>
        <taxon>Embryophyta</taxon>
        <taxon>Tracheophyta</taxon>
        <taxon>Spermatophyta</taxon>
        <taxon>Magnoliopsida</taxon>
        <taxon>eudicotyledons</taxon>
        <taxon>Gunneridae</taxon>
        <taxon>Pentapetalae</taxon>
        <taxon>rosids</taxon>
        <taxon>fabids</taxon>
        <taxon>Malpighiales</taxon>
        <taxon>Rhizophoraceae</taxon>
        <taxon>Rhizophora</taxon>
    </lineage>
</organism>
<protein>
    <submittedName>
        <fullName evidence="2">Uncharacterized protein</fullName>
    </submittedName>
</protein>
<dbReference type="AlphaFoldDB" id="A0A2P2NPR7"/>
<evidence type="ECO:0000256" key="1">
    <source>
        <dbReference type="SAM" id="Phobius"/>
    </source>
</evidence>
<name>A0A2P2NPR7_RHIMU</name>
<reference evidence="2" key="1">
    <citation type="submission" date="2018-02" db="EMBL/GenBank/DDBJ databases">
        <title>Rhizophora mucronata_Transcriptome.</title>
        <authorList>
            <person name="Meera S.P."/>
            <person name="Sreeshan A."/>
            <person name="Augustine A."/>
        </authorList>
    </citation>
    <scope>NUCLEOTIDE SEQUENCE</scope>
    <source>
        <tissue evidence="2">Leaf</tissue>
    </source>
</reference>
<evidence type="ECO:0000313" key="2">
    <source>
        <dbReference type="EMBL" id="MBX44473.1"/>
    </source>
</evidence>